<sequence>MKKIYYPSVLILIFFLHQTFSTYAQETTLTLSGSIVNGETNAPIPFASVGIGQSGIGTSSNQEGKFTIKIPASQQQDTLRVTYVGYSVFRQAILNIKNQPLLIQLKPASITLTEVVINGKRKTALDILHEAIAAIPVNYDTTSVQLTAFYREDVKLEDYPISYSESVLEVRKPPYHTLTEQEQVKIIKGRKKPYDHSRLRLHGYLDMPNGAHRLLRDDFVKYQLGGGEFSFVGKHHMKAYEYKLRGIVPEGDRQVYVIQLIPRKNARKAHVAGNLYIDVNTLAFTKAEWIMTQRGIDFDNNRNFLLKQLSYKVAKLSHKLTYLKETTTYSNYNNKWYLKDKHRHYEMRVNSKSRGIENKLWTANTDITITNIGAKNIPPFTEGDIYQSEASISGLINNDNDPNFWENYNIVEPAADSVFMKMPEVKSLEKPVNNAPIKVSNRATGFTRADTLRGKLTPQRSYDVTFYHLDVAVNIPNKSISGSNKIRFRVTDPLNKMQVDLYANMTIHSVKYRGQELSYTREFDAVFIQLPETLPSNSQHEIEITYSGAPQVPNFNISMHGGFLWEQDRNGNPWVQVVCQGSGASLWWPNKDHLSDEPDSMRLSVTVPSNLTEISNGRLLRKVPLANNQTRYDWYVSYPINNYNVTLNIGQYKHLQDTYVTNDTLTLDYYAKPEHLDKARWLFNQVKPMLATLEKHYGKYPFPRDGFTLLESLHPMEHQSAVTFGKLPDGELDSVNTMKLVWHEVSHEWWGNNVSCKDLADMWLHEAFATYTEGLFFKTQFGEDTELGYAQSLQERAVNKEPIIGEYDVNHIFYNTEDMYSKGALMLRTFRNVLANDNLWFSILRGIQQEFKYQTVTSADIIRYINQQTQRDYSYFFNQYLKHPAIPTLQIKFGQQGQTLVLHYKWNTDVADFKMPIKVTKLPGKYSFIYPTTAWQTLRLPNVSPEDFEVDQNRFYVNVTQEDFD</sequence>
<dbReference type="GO" id="GO:0043171">
    <property type="term" value="P:peptide catabolic process"/>
    <property type="evidence" value="ECO:0007669"/>
    <property type="project" value="TreeGrafter"/>
</dbReference>
<feature type="domain" description="Peptidase M1 membrane alanine aminopeptidase" evidence="2">
    <location>
        <begin position="731"/>
        <end position="880"/>
    </location>
</feature>
<feature type="domain" description="Aminopeptidase N-like N-terminal" evidence="3">
    <location>
        <begin position="467"/>
        <end position="639"/>
    </location>
</feature>
<accession>A0A2T2YGP8</accession>
<dbReference type="Gene3D" id="1.10.390.10">
    <property type="entry name" value="Neutral Protease Domain 2"/>
    <property type="match status" value="1"/>
</dbReference>
<dbReference type="PANTHER" id="PTHR11533">
    <property type="entry name" value="PROTEASE M1 ZINC METALLOPROTEASE"/>
    <property type="match status" value="1"/>
</dbReference>
<keyword evidence="5" id="KW-1185">Reference proteome</keyword>
<dbReference type="InterPro" id="IPR042097">
    <property type="entry name" value="Aminopeptidase_N-like_N_sf"/>
</dbReference>
<keyword evidence="1" id="KW-0732">Signal</keyword>
<dbReference type="InterPro" id="IPR014782">
    <property type="entry name" value="Peptidase_M1_dom"/>
</dbReference>
<evidence type="ECO:0000313" key="5">
    <source>
        <dbReference type="Proteomes" id="UP000240357"/>
    </source>
</evidence>
<evidence type="ECO:0000256" key="1">
    <source>
        <dbReference type="SAM" id="SignalP"/>
    </source>
</evidence>
<feature type="signal peptide" evidence="1">
    <location>
        <begin position="1"/>
        <end position="24"/>
    </location>
</feature>
<organism evidence="4 5">
    <name type="scientific">Adhaeribacter arboris</name>
    <dbReference type="NCBI Taxonomy" id="2072846"/>
    <lineage>
        <taxon>Bacteria</taxon>
        <taxon>Pseudomonadati</taxon>
        <taxon>Bacteroidota</taxon>
        <taxon>Cytophagia</taxon>
        <taxon>Cytophagales</taxon>
        <taxon>Hymenobacteraceae</taxon>
        <taxon>Adhaeribacter</taxon>
    </lineage>
</organism>
<dbReference type="InterPro" id="IPR050344">
    <property type="entry name" value="Peptidase_M1_aminopeptidases"/>
</dbReference>
<dbReference type="PANTHER" id="PTHR11533:SF174">
    <property type="entry name" value="PUROMYCIN-SENSITIVE AMINOPEPTIDASE-RELATED"/>
    <property type="match status" value="1"/>
</dbReference>
<dbReference type="OrthoDB" id="100605at2"/>
<reference evidence="4 5" key="1">
    <citation type="submission" date="2018-03" db="EMBL/GenBank/DDBJ databases">
        <title>Adhaeribacter sp. HMF7605 Genome sequencing and assembly.</title>
        <authorList>
            <person name="Kang H."/>
            <person name="Kang J."/>
            <person name="Cha I."/>
            <person name="Kim H."/>
            <person name="Joh K."/>
        </authorList>
    </citation>
    <scope>NUCLEOTIDE SEQUENCE [LARGE SCALE GENOMIC DNA]</scope>
    <source>
        <strain evidence="4 5">HMF7605</strain>
    </source>
</reference>
<dbReference type="GO" id="GO:0016020">
    <property type="term" value="C:membrane"/>
    <property type="evidence" value="ECO:0007669"/>
    <property type="project" value="TreeGrafter"/>
</dbReference>
<dbReference type="InterPro" id="IPR027268">
    <property type="entry name" value="Peptidase_M4/M1_CTD_sf"/>
</dbReference>
<dbReference type="SUPFAM" id="SSF55486">
    <property type="entry name" value="Metalloproteases ('zincins'), catalytic domain"/>
    <property type="match status" value="1"/>
</dbReference>
<dbReference type="RefSeq" id="WP_106930567.1">
    <property type="nucleotide sequence ID" value="NZ_PYFT01000001.1"/>
</dbReference>
<dbReference type="Pfam" id="PF13715">
    <property type="entry name" value="CarbopepD_reg_2"/>
    <property type="match status" value="1"/>
</dbReference>
<dbReference type="GO" id="GO:0005615">
    <property type="term" value="C:extracellular space"/>
    <property type="evidence" value="ECO:0007669"/>
    <property type="project" value="TreeGrafter"/>
</dbReference>
<evidence type="ECO:0000259" key="3">
    <source>
        <dbReference type="Pfam" id="PF17900"/>
    </source>
</evidence>
<dbReference type="InterPro" id="IPR008969">
    <property type="entry name" value="CarboxyPept-like_regulatory"/>
</dbReference>
<dbReference type="GO" id="GO:0070006">
    <property type="term" value="F:metalloaminopeptidase activity"/>
    <property type="evidence" value="ECO:0007669"/>
    <property type="project" value="TreeGrafter"/>
</dbReference>
<dbReference type="Gene3D" id="2.60.40.1730">
    <property type="entry name" value="tricorn interacting facor f3 domain"/>
    <property type="match status" value="1"/>
</dbReference>
<dbReference type="GO" id="GO:0008270">
    <property type="term" value="F:zinc ion binding"/>
    <property type="evidence" value="ECO:0007669"/>
    <property type="project" value="InterPro"/>
</dbReference>
<proteinExistence type="predicted"/>
<name>A0A2T2YGP8_9BACT</name>
<comment type="caution">
    <text evidence="4">The sequence shown here is derived from an EMBL/GenBank/DDBJ whole genome shotgun (WGS) entry which is preliminary data.</text>
</comment>
<protein>
    <submittedName>
        <fullName evidence="4">Uncharacterized protein</fullName>
    </submittedName>
</protein>
<evidence type="ECO:0000313" key="4">
    <source>
        <dbReference type="EMBL" id="PSR54679.1"/>
    </source>
</evidence>
<feature type="chain" id="PRO_5015773944" evidence="1">
    <location>
        <begin position="25"/>
        <end position="965"/>
    </location>
</feature>
<dbReference type="CDD" id="cd09603">
    <property type="entry name" value="M1_APN_like"/>
    <property type="match status" value="1"/>
</dbReference>
<dbReference type="SUPFAM" id="SSF49464">
    <property type="entry name" value="Carboxypeptidase regulatory domain-like"/>
    <property type="match status" value="1"/>
</dbReference>
<dbReference type="GO" id="GO:0005737">
    <property type="term" value="C:cytoplasm"/>
    <property type="evidence" value="ECO:0007669"/>
    <property type="project" value="TreeGrafter"/>
</dbReference>
<evidence type="ECO:0000259" key="2">
    <source>
        <dbReference type="Pfam" id="PF01433"/>
    </source>
</evidence>
<dbReference type="Pfam" id="PF01433">
    <property type="entry name" value="Peptidase_M1"/>
    <property type="match status" value="1"/>
</dbReference>
<gene>
    <name evidence="4" type="ORF">AHMF7605_14765</name>
</gene>
<dbReference type="InterPro" id="IPR045357">
    <property type="entry name" value="Aminopeptidase_N-like_N"/>
</dbReference>
<dbReference type="Pfam" id="PF17900">
    <property type="entry name" value="Peptidase_M1_N"/>
    <property type="match status" value="1"/>
</dbReference>
<dbReference type="AlphaFoldDB" id="A0A2T2YGP8"/>
<dbReference type="Proteomes" id="UP000240357">
    <property type="component" value="Unassembled WGS sequence"/>
</dbReference>
<dbReference type="EMBL" id="PYFT01000001">
    <property type="protein sequence ID" value="PSR54679.1"/>
    <property type="molecule type" value="Genomic_DNA"/>
</dbReference>
<dbReference type="SUPFAM" id="SSF63737">
    <property type="entry name" value="Leukotriene A4 hydrolase N-terminal domain"/>
    <property type="match status" value="1"/>
</dbReference>
<dbReference type="GO" id="GO:0042277">
    <property type="term" value="F:peptide binding"/>
    <property type="evidence" value="ECO:0007669"/>
    <property type="project" value="TreeGrafter"/>
</dbReference>